<sequence>MESDRNEGGGIPPSSEPPFQAVSPNLDRFSRSSLDPGTLSRRRIVRAGIALGALLLAIVAGVSWWIALG</sequence>
<evidence type="ECO:0000256" key="2">
    <source>
        <dbReference type="SAM" id="Phobius"/>
    </source>
</evidence>
<dbReference type="EMBL" id="CP094533">
    <property type="protein sequence ID" value="UOE26385.1"/>
    <property type="molecule type" value="Genomic_DNA"/>
</dbReference>
<accession>A0ABY4B012</accession>
<feature type="region of interest" description="Disordered" evidence="1">
    <location>
        <begin position="1"/>
        <end position="36"/>
    </location>
</feature>
<protein>
    <recommendedName>
        <fullName evidence="5">Conjugal transfer protein TrbI</fullName>
    </recommendedName>
</protein>
<keyword evidence="2" id="KW-0812">Transmembrane</keyword>
<evidence type="ECO:0000313" key="4">
    <source>
        <dbReference type="Proteomes" id="UP000831304"/>
    </source>
</evidence>
<name>A0ABY4B012_9MICO</name>
<organism evidence="3 4">
    <name type="scientific">Agromyces soli</name>
    <dbReference type="NCBI Taxonomy" id="659012"/>
    <lineage>
        <taxon>Bacteria</taxon>
        <taxon>Bacillati</taxon>
        <taxon>Actinomycetota</taxon>
        <taxon>Actinomycetes</taxon>
        <taxon>Micrococcales</taxon>
        <taxon>Microbacteriaceae</taxon>
        <taxon>Agromyces</taxon>
    </lineage>
</organism>
<evidence type="ECO:0008006" key="5">
    <source>
        <dbReference type="Google" id="ProtNLM"/>
    </source>
</evidence>
<gene>
    <name evidence="3" type="ORF">MTP13_00975</name>
</gene>
<keyword evidence="2" id="KW-0472">Membrane</keyword>
<feature type="transmembrane region" description="Helical" evidence="2">
    <location>
        <begin position="44"/>
        <end position="67"/>
    </location>
</feature>
<evidence type="ECO:0000256" key="1">
    <source>
        <dbReference type="SAM" id="MobiDB-lite"/>
    </source>
</evidence>
<dbReference type="RefSeq" id="WP_243569215.1">
    <property type="nucleotide sequence ID" value="NZ_BAAARD010000005.1"/>
</dbReference>
<keyword evidence="4" id="KW-1185">Reference proteome</keyword>
<keyword evidence="2" id="KW-1133">Transmembrane helix</keyword>
<evidence type="ECO:0000313" key="3">
    <source>
        <dbReference type="EMBL" id="UOE26385.1"/>
    </source>
</evidence>
<dbReference type="Proteomes" id="UP000831304">
    <property type="component" value="Chromosome"/>
</dbReference>
<reference evidence="3 4" key="1">
    <citation type="submission" date="2022-03" db="EMBL/GenBank/DDBJ databases">
        <title>Agromyces sp. isolated from the gut of P. brevitarsis seulensis larvae.</title>
        <authorList>
            <person name="Won M."/>
            <person name="Kwon S.-W."/>
        </authorList>
    </citation>
    <scope>NUCLEOTIDE SEQUENCE [LARGE SCALE GENOMIC DNA]</scope>
    <source>
        <strain evidence="3 4">KACC 16215</strain>
    </source>
</reference>
<proteinExistence type="predicted"/>